<organism evidence="2">
    <name type="scientific">uncultured Sulfurovum sp</name>
    <dbReference type="NCBI Taxonomy" id="269237"/>
    <lineage>
        <taxon>Bacteria</taxon>
        <taxon>Pseudomonadati</taxon>
        <taxon>Campylobacterota</taxon>
        <taxon>Epsilonproteobacteria</taxon>
        <taxon>Campylobacterales</taxon>
        <taxon>Sulfurovaceae</taxon>
        <taxon>Sulfurovum</taxon>
        <taxon>environmental samples</taxon>
    </lineage>
</organism>
<feature type="domain" description="DUF4178" evidence="1">
    <location>
        <begin position="70"/>
        <end position="199"/>
    </location>
</feature>
<dbReference type="InterPro" id="IPR025235">
    <property type="entry name" value="DUF4178"/>
</dbReference>
<dbReference type="EMBL" id="CACVAS010000030">
    <property type="protein sequence ID" value="CAA6803099.1"/>
    <property type="molecule type" value="Genomic_DNA"/>
</dbReference>
<protein>
    <recommendedName>
        <fullName evidence="1">DUF4178 domain-containing protein</fullName>
    </recommendedName>
</protein>
<reference evidence="2" key="1">
    <citation type="submission" date="2020-01" db="EMBL/GenBank/DDBJ databases">
        <authorList>
            <person name="Meier V. D."/>
            <person name="Meier V D."/>
        </authorList>
    </citation>
    <scope>NUCLEOTIDE SEQUENCE</scope>
    <source>
        <strain evidence="2">HLG_WM_MAG_01</strain>
    </source>
</reference>
<evidence type="ECO:0000313" key="2">
    <source>
        <dbReference type="EMBL" id="CAA6803099.1"/>
    </source>
</evidence>
<name>A0A6S6SEA2_9BACT</name>
<gene>
    <name evidence="2" type="ORF">HELGO_WM2752</name>
</gene>
<sequence>MSSKFTIEKSIQCPQCGDSLPLYFKHTKLVQCNSCTSTIFLENESTRLAGESSVLTPELSILSLNAPFIYDHKSYLPLGKIRYSYGRGFWEEWWIKDLQNNEYWISIDEGDLVLQQKTQMHYDNDIVEHLAIGDVLHDEWIVSEIGTATYEGFEGALPKLINIGSSYTYVHLSGKDAKLLTLEYSQNIIEGYEGRWISPFDIGRIH</sequence>
<accession>A0A6S6SEA2</accession>
<dbReference type="Pfam" id="PF13785">
    <property type="entry name" value="DUF4178"/>
    <property type="match status" value="1"/>
</dbReference>
<evidence type="ECO:0000259" key="1">
    <source>
        <dbReference type="Pfam" id="PF13785"/>
    </source>
</evidence>
<proteinExistence type="predicted"/>
<dbReference type="AlphaFoldDB" id="A0A6S6SEA2"/>